<sequence>MDKLQDVLCPTALRMSFYLASFSLPKDYFFSLGLDSENFRLELSTLHSHLDLPPSPSFTYTMISIPQEDGAENAWRKGLDIAIPMSVCIIQGRR</sequence>
<proteinExistence type="predicted"/>
<comment type="caution">
    <text evidence="1">The sequence shown here is derived from an EMBL/GenBank/DDBJ whole genome shotgun (WGS) entry which is preliminary data.</text>
</comment>
<accession>A0A8X6GMQ7</accession>
<gene>
    <name evidence="1" type="ORF">TNCT_343421</name>
</gene>
<evidence type="ECO:0000313" key="1">
    <source>
        <dbReference type="EMBL" id="GFQ70149.1"/>
    </source>
</evidence>
<dbReference type="AlphaFoldDB" id="A0A8X6GMQ7"/>
<evidence type="ECO:0000313" key="2">
    <source>
        <dbReference type="Proteomes" id="UP000887116"/>
    </source>
</evidence>
<name>A0A8X6GMQ7_TRICU</name>
<dbReference type="Proteomes" id="UP000887116">
    <property type="component" value="Unassembled WGS sequence"/>
</dbReference>
<dbReference type="EMBL" id="BMAO01010888">
    <property type="protein sequence ID" value="GFQ70149.1"/>
    <property type="molecule type" value="Genomic_DNA"/>
</dbReference>
<reference evidence="1" key="1">
    <citation type="submission" date="2020-07" db="EMBL/GenBank/DDBJ databases">
        <title>Multicomponent nature underlies the extraordinary mechanical properties of spider dragline silk.</title>
        <authorList>
            <person name="Kono N."/>
            <person name="Nakamura H."/>
            <person name="Mori M."/>
            <person name="Yoshida Y."/>
            <person name="Ohtoshi R."/>
            <person name="Malay A.D."/>
            <person name="Moran D.A.P."/>
            <person name="Tomita M."/>
            <person name="Numata K."/>
            <person name="Arakawa K."/>
        </authorList>
    </citation>
    <scope>NUCLEOTIDE SEQUENCE</scope>
</reference>
<organism evidence="1 2">
    <name type="scientific">Trichonephila clavata</name>
    <name type="common">Joro spider</name>
    <name type="synonym">Nephila clavata</name>
    <dbReference type="NCBI Taxonomy" id="2740835"/>
    <lineage>
        <taxon>Eukaryota</taxon>
        <taxon>Metazoa</taxon>
        <taxon>Ecdysozoa</taxon>
        <taxon>Arthropoda</taxon>
        <taxon>Chelicerata</taxon>
        <taxon>Arachnida</taxon>
        <taxon>Araneae</taxon>
        <taxon>Araneomorphae</taxon>
        <taxon>Entelegynae</taxon>
        <taxon>Araneoidea</taxon>
        <taxon>Nephilidae</taxon>
        <taxon>Trichonephila</taxon>
    </lineage>
</organism>
<protein>
    <submittedName>
        <fullName evidence="1">Uncharacterized protein</fullName>
    </submittedName>
</protein>
<keyword evidence="2" id="KW-1185">Reference proteome</keyword>